<evidence type="ECO:0000313" key="3">
    <source>
        <dbReference type="Proteomes" id="UP000244855"/>
    </source>
</evidence>
<evidence type="ECO:0000313" key="2">
    <source>
        <dbReference type="EMBL" id="PVH98915.1"/>
    </source>
</evidence>
<dbReference type="Proteomes" id="UP000244855">
    <property type="component" value="Unassembled WGS sequence"/>
</dbReference>
<feature type="compositionally biased region" description="Basic and acidic residues" evidence="1">
    <location>
        <begin position="251"/>
        <end position="264"/>
    </location>
</feature>
<reference evidence="2 3" key="1">
    <citation type="journal article" date="2018" name="Sci. Rep.">
        <title>Comparative genomics provides insights into the lifestyle and reveals functional heterogeneity of dark septate endophytic fungi.</title>
        <authorList>
            <person name="Knapp D.G."/>
            <person name="Nemeth J.B."/>
            <person name="Barry K."/>
            <person name="Hainaut M."/>
            <person name="Henrissat B."/>
            <person name="Johnson J."/>
            <person name="Kuo A."/>
            <person name="Lim J.H.P."/>
            <person name="Lipzen A."/>
            <person name="Nolan M."/>
            <person name="Ohm R.A."/>
            <person name="Tamas L."/>
            <person name="Grigoriev I.V."/>
            <person name="Spatafora J.W."/>
            <person name="Nagy L.G."/>
            <person name="Kovacs G.M."/>
        </authorList>
    </citation>
    <scope>NUCLEOTIDE SEQUENCE [LARGE SCALE GENOMIC DNA]</scope>
    <source>
        <strain evidence="2 3">DSE2036</strain>
    </source>
</reference>
<dbReference type="AlphaFoldDB" id="A0A2V1DLV8"/>
<proteinExistence type="predicted"/>
<accession>A0A2V1DLV8</accession>
<feature type="region of interest" description="Disordered" evidence="1">
    <location>
        <begin position="200"/>
        <end position="284"/>
    </location>
</feature>
<organism evidence="2 3">
    <name type="scientific">Periconia macrospinosa</name>
    <dbReference type="NCBI Taxonomy" id="97972"/>
    <lineage>
        <taxon>Eukaryota</taxon>
        <taxon>Fungi</taxon>
        <taxon>Dikarya</taxon>
        <taxon>Ascomycota</taxon>
        <taxon>Pezizomycotina</taxon>
        <taxon>Dothideomycetes</taxon>
        <taxon>Pleosporomycetidae</taxon>
        <taxon>Pleosporales</taxon>
        <taxon>Massarineae</taxon>
        <taxon>Periconiaceae</taxon>
        <taxon>Periconia</taxon>
    </lineage>
</organism>
<name>A0A2V1DLV8_9PLEO</name>
<sequence length="284" mass="32871">MVPVKKGDFFPIFWAAWVKAFRKDIILSAFRNTGLSPFNPNIVTDRFRNKQRSLSTSGESSASCYSGDEWPKIHTLIRKSDARDVDAARKLERSVHYLTVQNELYKHEINGLIEAVDATKKHRKAAETLPLETQEKYAGGAVFWSPKKVKEAKQRREQRDKEKHNIELHKANMKALQRANKLYKEKMAEEKRIQREEARVAREAEKAKKQAEKEAKQRARDAQKAIQLSQKGKRKASTAPPRNIGQKRARREPTRVVEVEEAHTKAPPRTSRRGRNINLPKRYI</sequence>
<feature type="compositionally biased region" description="Basic and acidic residues" evidence="1">
    <location>
        <begin position="200"/>
        <end position="223"/>
    </location>
</feature>
<keyword evidence="3" id="KW-1185">Reference proteome</keyword>
<evidence type="ECO:0000256" key="1">
    <source>
        <dbReference type="SAM" id="MobiDB-lite"/>
    </source>
</evidence>
<gene>
    <name evidence="2" type="ORF">DM02DRAFT_530186</name>
</gene>
<dbReference type="EMBL" id="KZ805403">
    <property type="protein sequence ID" value="PVH98915.1"/>
    <property type="molecule type" value="Genomic_DNA"/>
</dbReference>
<protein>
    <submittedName>
        <fullName evidence="2">Uncharacterized protein</fullName>
    </submittedName>
</protein>
<dbReference type="OrthoDB" id="3795213at2759"/>